<protein>
    <recommendedName>
        <fullName evidence="3">Protein hairless</fullName>
    </recommendedName>
</protein>
<comment type="caution">
    <text evidence="2">The sequence shown here is derived from an EMBL/GenBank/DDBJ whole genome shotgun (WGS) entry which is preliminary data.</text>
</comment>
<sequence>MRVPEDSASTSCAIMSEEKSLNGLESDGCNSRSPSNEFSDQGYASSGGRLKFFKDGKFILELSHRRDGEKMSWIPVPKKTYWSQPVASTVTSSVKQESTTSLSVSDDNSSAQLSPWQRDHCWKQTSPRKATSHEMTFLMIPLPRAFHIRKTNSLTIKRKRRRPFELIEKVINSKTLTNLNGFQRPVKVKRCAIKNGELNSLVDRLWECLRSSESAQMTQKHSPSMVSPRKRILREFEKVSLVTNSTEEQSQLHLKRRRPKTSTNGQPLAQSNSKGVSNYSITSLLGTKSEPTSPPCATPPFRPYSFPTSTRRCCILTSCRISQTFRSILTSRCPRHIGTIQMLSGGCDIIIHCLVLFILACIRIWCHSILHSLIIGLRSLRLTT</sequence>
<evidence type="ECO:0000313" key="2">
    <source>
        <dbReference type="EMBL" id="KAL0269655.1"/>
    </source>
</evidence>
<feature type="compositionally biased region" description="Polar residues" evidence="1">
    <location>
        <begin position="261"/>
        <end position="276"/>
    </location>
</feature>
<reference evidence="2" key="1">
    <citation type="journal article" date="2024" name="Gigascience">
        <title>Chromosome-level genome of the poultry shaft louse Menopon gallinae provides insight into the host-switching and adaptive evolution of parasitic lice.</title>
        <authorList>
            <person name="Xu Y."/>
            <person name="Ma L."/>
            <person name="Liu S."/>
            <person name="Liang Y."/>
            <person name="Liu Q."/>
            <person name="He Z."/>
            <person name="Tian L."/>
            <person name="Duan Y."/>
            <person name="Cai W."/>
            <person name="Li H."/>
            <person name="Song F."/>
        </authorList>
    </citation>
    <scope>NUCLEOTIDE SEQUENCE</scope>
    <source>
        <strain evidence="2">Cailab_2023a</strain>
    </source>
</reference>
<accession>A0AAW2HIM9</accession>
<feature type="region of interest" description="Disordered" evidence="1">
    <location>
        <begin position="1"/>
        <end position="42"/>
    </location>
</feature>
<name>A0AAW2HIM9_9NEOP</name>
<dbReference type="AlphaFoldDB" id="A0AAW2HIM9"/>
<feature type="region of interest" description="Disordered" evidence="1">
    <location>
        <begin position="247"/>
        <end position="276"/>
    </location>
</feature>
<proteinExistence type="predicted"/>
<evidence type="ECO:0008006" key="3">
    <source>
        <dbReference type="Google" id="ProtNLM"/>
    </source>
</evidence>
<gene>
    <name evidence="2" type="ORF">PYX00_007310</name>
</gene>
<evidence type="ECO:0000256" key="1">
    <source>
        <dbReference type="SAM" id="MobiDB-lite"/>
    </source>
</evidence>
<dbReference type="EMBL" id="JARGDH010000004">
    <property type="protein sequence ID" value="KAL0269655.1"/>
    <property type="molecule type" value="Genomic_DNA"/>
</dbReference>
<feature type="compositionally biased region" description="Polar residues" evidence="1">
    <location>
        <begin position="28"/>
        <end position="42"/>
    </location>
</feature>
<organism evidence="2">
    <name type="scientific">Menopon gallinae</name>
    <name type="common">poultry shaft louse</name>
    <dbReference type="NCBI Taxonomy" id="328185"/>
    <lineage>
        <taxon>Eukaryota</taxon>
        <taxon>Metazoa</taxon>
        <taxon>Ecdysozoa</taxon>
        <taxon>Arthropoda</taxon>
        <taxon>Hexapoda</taxon>
        <taxon>Insecta</taxon>
        <taxon>Pterygota</taxon>
        <taxon>Neoptera</taxon>
        <taxon>Paraneoptera</taxon>
        <taxon>Psocodea</taxon>
        <taxon>Troctomorpha</taxon>
        <taxon>Phthiraptera</taxon>
        <taxon>Amblycera</taxon>
        <taxon>Menoponidae</taxon>
        <taxon>Menopon</taxon>
    </lineage>
</organism>